<keyword evidence="2" id="KW-1185">Reference proteome</keyword>
<gene>
    <name evidence="1" type="ORF">SISNIDRAFT_457702</name>
</gene>
<reference evidence="1 2" key="1">
    <citation type="journal article" date="2016" name="Mol. Biol. Evol.">
        <title>Comparative Genomics of Early-Diverging Mushroom-Forming Fungi Provides Insights into the Origins of Lignocellulose Decay Capabilities.</title>
        <authorList>
            <person name="Nagy L.G."/>
            <person name="Riley R."/>
            <person name="Tritt A."/>
            <person name="Adam C."/>
            <person name="Daum C."/>
            <person name="Floudas D."/>
            <person name="Sun H."/>
            <person name="Yadav J.S."/>
            <person name="Pangilinan J."/>
            <person name="Larsson K.H."/>
            <person name="Matsuura K."/>
            <person name="Barry K."/>
            <person name="Labutti K."/>
            <person name="Kuo R."/>
            <person name="Ohm R.A."/>
            <person name="Bhattacharya S.S."/>
            <person name="Shirouzu T."/>
            <person name="Yoshinaga Y."/>
            <person name="Martin F.M."/>
            <person name="Grigoriev I.V."/>
            <person name="Hibbett D.S."/>
        </authorList>
    </citation>
    <scope>NUCLEOTIDE SEQUENCE [LARGE SCALE GENOMIC DNA]</scope>
    <source>
        <strain evidence="1 2">HHB9708</strain>
    </source>
</reference>
<evidence type="ECO:0008006" key="3">
    <source>
        <dbReference type="Google" id="ProtNLM"/>
    </source>
</evidence>
<dbReference type="Proteomes" id="UP000076722">
    <property type="component" value="Unassembled WGS sequence"/>
</dbReference>
<dbReference type="EMBL" id="KV419421">
    <property type="protein sequence ID" value="KZS90539.1"/>
    <property type="molecule type" value="Genomic_DNA"/>
</dbReference>
<dbReference type="SUPFAM" id="SSF52047">
    <property type="entry name" value="RNI-like"/>
    <property type="match status" value="1"/>
</dbReference>
<name>A0A164RGJ3_9AGAM</name>
<dbReference type="AlphaFoldDB" id="A0A164RGJ3"/>
<accession>A0A164RGJ3</accession>
<evidence type="ECO:0000313" key="2">
    <source>
        <dbReference type="Proteomes" id="UP000076722"/>
    </source>
</evidence>
<dbReference type="InterPro" id="IPR032675">
    <property type="entry name" value="LRR_dom_sf"/>
</dbReference>
<protein>
    <recommendedName>
        <fullName evidence="3">F-box domain-containing protein</fullName>
    </recommendedName>
</protein>
<dbReference type="OrthoDB" id="3171058at2759"/>
<organism evidence="1 2">
    <name type="scientific">Sistotremastrum niveocremeum HHB9708</name>
    <dbReference type="NCBI Taxonomy" id="1314777"/>
    <lineage>
        <taxon>Eukaryota</taxon>
        <taxon>Fungi</taxon>
        <taxon>Dikarya</taxon>
        <taxon>Basidiomycota</taxon>
        <taxon>Agaricomycotina</taxon>
        <taxon>Agaricomycetes</taxon>
        <taxon>Sistotremastrales</taxon>
        <taxon>Sistotremastraceae</taxon>
        <taxon>Sertulicium</taxon>
        <taxon>Sertulicium niveocremeum</taxon>
    </lineage>
</organism>
<evidence type="ECO:0000313" key="1">
    <source>
        <dbReference type="EMBL" id="KZS90539.1"/>
    </source>
</evidence>
<proteinExistence type="predicted"/>
<sequence>MEQLPVELARLIMRHATATDHWDTIVFDGPLDSKCAERKRVDARQMDSSRRTKLALVGVSRAWRYIANEFLYEHLEVDPCRDLTSLVNALSKSDATGRLNASYTRRLDLFDIYRWDDDHEPADDGFPVIALLRLCDHLSILRVLGLWEVREKGVDSIITTLAQTCPHSLRKLEFHPQIEPMAMMQRLRLSSLQELSQRCPRLESIKVWMRDVPVIPQEPVFHLHHLSALDVFLGNTSILGNHGISKFLLELAQVDLPDLRHFIVEGDRRACPAQVGLAEFLARHASSLQTLHLQPNMHPSDILTIFEAAVNVREVMFSASETLPPPTNIDRPHPHLERLIIALSFPVLLDMVFWDNLLTDVRRKDVFPSLHTICLVNEGRYGPEDEQQWTEFRNTCAALNIQITNMQECLDS</sequence>
<dbReference type="Gene3D" id="3.80.10.10">
    <property type="entry name" value="Ribonuclease Inhibitor"/>
    <property type="match status" value="1"/>
</dbReference>